<sequence>MPEPACINKGIVGLFCSPCSPRPNPTLSSTTADDNEEDLSFLEEAEANVFSESKYPHSDAEYSDNEDEDFENYDDFEVPLSFSHEEEAERTRLPKLMRRTSSKTKSIDIKRLLECF</sequence>
<evidence type="ECO:0000313" key="2">
    <source>
        <dbReference type="Proteomes" id="UP001604277"/>
    </source>
</evidence>
<protein>
    <submittedName>
        <fullName evidence="1">Protein disulfide-isomerase</fullName>
    </submittedName>
</protein>
<accession>A0ABD1U6X7</accession>
<dbReference type="Proteomes" id="UP001604277">
    <property type="component" value="Unassembled WGS sequence"/>
</dbReference>
<evidence type="ECO:0000313" key="1">
    <source>
        <dbReference type="EMBL" id="KAL2520774.1"/>
    </source>
</evidence>
<proteinExistence type="predicted"/>
<comment type="caution">
    <text evidence="1">The sequence shown here is derived from an EMBL/GenBank/DDBJ whole genome shotgun (WGS) entry which is preliminary data.</text>
</comment>
<dbReference type="EMBL" id="JBFOLJ010000007">
    <property type="protein sequence ID" value="KAL2520774.1"/>
    <property type="molecule type" value="Genomic_DNA"/>
</dbReference>
<keyword evidence="2" id="KW-1185">Reference proteome</keyword>
<organism evidence="1 2">
    <name type="scientific">Forsythia ovata</name>
    <dbReference type="NCBI Taxonomy" id="205694"/>
    <lineage>
        <taxon>Eukaryota</taxon>
        <taxon>Viridiplantae</taxon>
        <taxon>Streptophyta</taxon>
        <taxon>Embryophyta</taxon>
        <taxon>Tracheophyta</taxon>
        <taxon>Spermatophyta</taxon>
        <taxon>Magnoliopsida</taxon>
        <taxon>eudicotyledons</taxon>
        <taxon>Gunneridae</taxon>
        <taxon>Pentapetalae</taxon>
        <taxon>asterids</taxon>
        <taxon>lamiids</taxon>
        <taxon>Lamiales</taxon>
        <taxon>Oleaceae</taxon>
        <taxon>Forsythieae</taxon>
        <taxon>Forsythia</taxon>
    </lineage>
</organism>
<reference evidence="2" key="1">
    <citation type="submission" date="2024-07" db="EMBL/GenBank/DDBJ databases">
        <title>Two chromosome-level genome assemblies of Korean endemic species Abeliophyllum distichum and Forsythia ovata (Oleaceae).</title>
        <authorList>
            <person name="Jang H."/>
        </authorList>
    </citation>
    <scope>NUCLEOTIDE SEQUENCE [LARGE SCALE GENOMIC DNA]</scope>
</reference>
<dbReference type="AlphaFoldDB" id="A0ABD1U6X7"/>
<gene>
    <name evidence="1" type="ORF">Fot_24697</name>
</gene>
<name>A0ABD1U6X7_9LAMI</name>